<accession>A0A077ZTZ8</accession>
<organism evidence="2 3">
    <name type="scientific">Stylonychia lemnae</name>
    <name type="common">Ciliate</name>
    <dbReference type="NCBI Taxonomy" id="5949"/>
    <lineage>
        <taxon>Eukaryota</taxon>
        <taxon>Sar</taxon>
        <taxon>Alveolata</taxon>
        <taxon>Ciliophora</taxon>
        <taxon>Intramacronucleata</taxon>
        <taxon>Spirotrichea</taxon>
        <taxon>Stichotrichia</taxon>
        <taxon>Sporadotrichida</taxon>
        <taxon>Oxytrichidae</taxon>
        <taxon>Stylonychinae</taxon>
        <taxon>Stylonychia</taxon>
    </lineage>
</organism>
<feature type="compositionally biased region" description="Polar residues" evidence="1">
    <location>
        <begin position="480"/>
        <end position="497"/>
    </location>
</feature>
<feature type="region of interest" description="Disordered" evidence="1">
    <location>
        <begin position="543"/>
        <end position="565"/>
    </location>
</feature>
<feature type="region of interest" description="Disordered" evidence="1">
    <location>
        <begin position="463"/>
        <end position="497"/>
    </location>
</feature>
<name>A0A077ZTZ8_STYLE</name>
<feature type="compositionally biased region" description="Low complexity" evidence="1">
    <location>
        <begin position="463"/>
        <end position="479"/>
    </location>
</feature>
<sequence length="602" mass="70353">MEETLEEYQNLEVFKSFTQVHNLNHLISQTQQVKEQYKKPMKIRRFDPETGAHFMFNEIVPKLEKIIQDRFIHSKKQLLKEFKSDRGNDNQNISSLKQQSQSFQVIGIRQGITKSGVREFNDKDQQNLININEVQDNNGLKQSRNSQIPILQRKMQQVRMKSNHNAQDAGSELRQRFYNIQKQQPGTANLNQRRIIHKSFDLYNQPRYGGLPTEENFESTQSSVIENHASNKIFPLQKEKILNTTYLQLNGINNNIQMRDIVVDKFQVVKKSPQKVLNSLLNAQAKLKETQNVQRKNKTAKDAMIKIDGISQNIHRRNNTYLDRTSQQQQIQADSKFENTQARESMYLNASNTQSFGNINRRSVNRIPTTEISYANIHKQDSIYMQGFNEVDSQRSQLDLSQDNQVINNMKVRITQKDQRIIRTSHISGSQRLGKSDLLGHTDVYGFNNHMINTRINQNELHQNQLQQQKQQNQSQEQKTSFTHRNSASSQRQKQQYQMPNIIDMIEGADSHRIGSTSRTRFQAVQTYLSQTSSAFKERFSNKLKNTSHQRNLSQRYSKDPPKNPYHNLINRKDRRSLKNVNMSAQISRDQVSKLFIDMVKK</sequence>
<proteinExistence type="predicted"/>
<protein>
    <submittedName>
        <fullName evidence="2">Uncharacterized protein</fullName>
    </submittedName>
</protein>
<reference evidence="2 3" key="1">
    <citation type="submission" date="2014-06" db="EMBL/GenBank/DDBJ databases">
        <authorList>
            <person name="Swart Estienne"/>
        </authorList>
    </citation>
    <scope>NUCLEOTIDE SEQUENCE [LARGE SCALE GENOMIC DNA]</scope>
    <source>
        <strain evidence="2 3">130c</strain>
    </source>
</reference>
<dbReference type="InParanoid" id="A0A077ZTZ8"/>
<dbReference type="Proteomes" id="UP000039865">
    <property type="component" value="Unassembled WGS sequence"/>
</dbReference>
<keyword evidence="3" id="KW-1185">Reference proteome</keyword>
<evidence type="ECO:0000313" key="3">
    <source>
        <dbReference type="Proteomes" id="UP000039865"/>
    </source>
</evidence>
<gene>
    <name evidence="2" type="primary">Contig15460.g16476</name>
    <name evidence="2" type="ORF">STYLEM_877</name>
</gene>
<evidence type="ECO:0000256" key="1">
    <source>
        <dbReference type="SAM" id="MobiDB-lite"/>
    </source>
</evidence>
<feature type="compositionally biased region" description="Polar residues" evidence="1">
    <location>
        <begin position="543"/>
        <end position="556"/>
    </location>
</feature>
<evidence type="ECO:0000313" key="2">
    <source>
        <dbReference type="EMBL" id="CDW71926.1"/>
    </source>
</evidence>
<dbReference type="AlphaFoldDB" id="A0A077ZTZ8"/>
<dbReference type="EMBL" id="CCKQ01000828">
    <property type="protein sequence ID" value="CDW71926.1"/>
    <property type="molecule type" value="Genomic_DNA"/>
</dbReference>